<evidence type="ECO:0000256" key="2">
    <source>
        <dbReference type="ARBA" id="ARBA00022630"/>
    </source>
</evidence>
<dbReference type="InterPro" id="IPR036188">
    <property type="entry name" value="FAD/NAD-bd_sf"/>
</dbReference>
<dbReference type="InterPro" id="IPR002938">
    <property type="entry name" value="FAD-bd"/>
</dbReference>
<comment type="similarity">
    <text evidence="1">Belongs to the paxM FAD-dependent monooxygenase family.</text>
</comment>
<gene>
    <name evidence="8" type="ORF">FALBO_4809</name>
</gene>
<keyword evidence="9" id="KW-1185">Reference proteome</keyword>
<keyword evidence="3" id="KW-0274">FAD</keyword>
<dbReference type="OrthoDB" id="16820at2759"/>
<keyword evidence="5" id="KW-0503">Monooxygenase</keyword>
<organism evidence="8 9">
    <name type="scientific">Fusarium albosuccineum</name>
    <dbReference type="NCBI Taxonomy" id="1237068"/>
    <lineage>
        <taxon>Eukaryota</taxon>
        <taxon>Fungi</taxon>
        <taxon>Dikarya</taxon>
        <taxon>Ascomycota</taxon>
        <taxon>Pezizomycotina</taxon>
        <taxon>Sordariomycetes</taxon>
        <taxon>Hypocreomycetidae</taxon>
        <taxon>Hypocreales</taxon>
        <taxon>Nectriaceae</taxon>
        <taxon>Fusarium</taxon>
        <taxon>Fusarium decemcellulare species complex</taxon>
    </lineage>
</organism>
<feature type="region of interest" description="Disordered" evidence="6">
    <location>
        <begin position="256"/>
        <end position="283"/>
    </location>
</feature>
<dbReference type="PANTHER" id="PTHR13789:SF309">
    <property type="entry name" value="PUTATIVE (AFU_ORTHOLOGUE AFUA_6G14510)-RELATED"/>
    <property type="match status" value="1"/>
</dbReference>
<feature type="compositionally biased region" description="Basic and acidic residues" evidence="6">
    <location>
        <begin position="450"/>
        <end position="459"/>
    </location>
</feature>
<keyword evidence="4" id="KW-0560">Oxidoreductase</keyword>
<protein>
    <submittedName>
        <fullName evidence="8">Salicylate hydroxylase</fullName>
    </submittedName>
</protein>
<evidence type="ECO:0000256" key="3">
    <source>
        <dbReference type="ARBA" id="ARBA00022827"/>
    </source>
</evidence>
<sequence length="459" mass="50197">MAMTAPKTVAIIGSAIAGPTLALQILSHPILRRTFTPILFDSSPSPSETNSRAGATVGLFANGLYPLRRLGLESSIRSQGHECGALTTWSCGYDGGSERLNSQGDAMWSGDLETGVVYFERWALQRLLVERVGELGGEVNWGKKATDFTSLDDGKMSVAFEDGSNVIADLLIGADGGFSSVRKFILNQRNKDTAETRWLPDFMGLTGIYGVSSAEKATSSTAPFSDSHLIYLDKGFLATGPCPDGKTRWDLILPEISPPSSSSIDPKSTTSTSDAEPWQTSIVPNQYPLNSTVDILRQHRNVMHPYAGTLEALLTSADRIIRTPLRQRVWRQDEIQWGNTALIGDAARLMLPTSGQGTGFAIEDATVLARSLLRHATSNTTGGVRTALEEYARLREPRSKKMASLAALAASWSTSTSWFWKGVRYYGSKWQPNRPEARKQACKDPWPFNERIDIDDSTK</sequence>
<evidence type="ECO:0000256" key="4">
    <source>
        <dbReference type="ARBA" id="ARBA00023002"/>
    </source>
</evidence>
<evidence type="ECO:0000259" key="7">
    <source>
        <dbReference type="Pfam" id="PF01494"/>
    </source>
</evidence>
<dbReference type="SUPFAM" id="SSF51905">
    <property type="entry name" value="FAD/NAD(P)-binding domain"/>
    <property type="match status" value="1"/>
</dbReference>
<dbReference type="GO" id="GO:0071949">
    <property type="term" value="F:FAD binding"/>
    <property type="evidence" value="ECO:0007669"/>
    <property type="project" value="InterPro"/>
</dbReference>
<dbReference type="InterPro" id="IPR050493">
    <property type="entry name" value="FAD-dep_Monooxygenase_BioMet"/>
</dbReference>
<dbReference type="GO" id="GO:0004497">
    <property type="term" value="F:monooxygenase activity"/>
    <property type="evidence" value="ECO:0007669"/>
    <property type="project" value="UniProtKB-KW"/>
</dbReference>
<proteinExistence type="inferred from homology"/>
<reference evidence="8 9" key="1">
    <citation type="submission" date="2020-01" db="EMBL/GenBank/DDBJ databases">
        <title>Identification and distribution of gene clusters putatively required for synthesis of sphingolipid metabolism inhibitors in phylogenetically diverse species of the filamentous fungus Fusarium.</title>
        <authorList>
            <person name="Kim H.-S."/>
            <person name="Busman M."/>
            <person name="Brown D.W."/>
            <person name="Divon H."/>
            <person name="Uhlig S."/>
            <person name="Proctor R.H."/>
        </authorList>
    </citation>
    <scope>NUCLEOTIDE SEQUENCE [LARGE SCALE GENOMIC DNA]</scope>
    <source>
        <strain evidence="8 9">NRRL 20459</strain>
    </source>
</reference>
<evidence type="ECO:0000256" key="5">
    <source>
        <dbReference type="ARBA" id="ARBA00023033"/>
    </source>
</evidence>
<dbReference type="Pfam" id="PF01494">
    <property type="entry name" value="FAD_binding_3"/>
    <property type="match status" value="2"/>
</dbReference>
<evidence type="ECO:0000313" key="8">
    <source>
        <dbReference type="EMBL" id="KAF4468297.1"/>
    </source>
</evidence>
<feature type="domain" description="FAD-binding" evidence="7">
    <location>
        <begin position="318"/>
        <end position="403"/>
    </location>
</feature>
<dbReference type="EMBL" id="JAADYS010000634">
    <property type="protein sequence ID" value="KAF4468297.1"/>
    <property type="molecule type" value="Genomic_DNA"/>
</dbReference>
<feature type="region of interest" description="Disordered" evidence="6">
    <location>
        <begin position="436"/>
        <end position="459"/>
    </location>
</feature>
<comment type="caution">
    <text evidence="8">The sequence shown here is derived from an EMBL/GenBank/DDBJ whole genome shotgun (WGS) entry which is preliminary data.</text>
</comment>
<accession>A0A8H4LHP7</accession>
<dbReference type="Proteomes" id="UP000554235">
    <property type="component" value="Unassembled WGS sequence"/>
</dbReference>
<keyword evidence="2" id="KW-0285">Flavoprotein</keyword>
<dbReference type="Gene3D" id="3.50.50.60">
    <property type="entry name" value="FAD/NAD(P)-binding domain"/>
    <property type="match status" value="1"/>
</dbReference>
<evidence type="ECO:0000256" key="1">
    <source>
        <dbReference type="ARBA" id="ARBA00007992"/>
    </source>
</evidence>
<feature type="domain" description="FAD-binding" evidence="7">
    <location>
        <begin position="9"/>
        <end position="188"/>
    </location>
</feature>
<evidence type="ECO:0000313" key="9">
    <source>
        <dbReference type="Proteomes" id="UP000554235"/>
    </source>
</evidence>
<dbReference type="PANTHER" id="PTHR13789">
    <property type="entry name" value="MONOOXYGENASE"/>
    <property type="match status" value="1"/>
</dbReference>
<dbReference type="AlphaFoldDB" id="A0A8H4LHP7"/>
<feature type="compositionally biased region" description="Low complexity" evidence="6">
    <location>
        <begin position="258"/>
        <end position="274"/>
    </location>
</feature>
<dbReference type="PRINTS" id="PR00420">
    <property type="entry name" value="RNGMNOXGNASE"/>
</dbReference>
<name>A0A8H4LHP7_9HYPO</name>
<evidence type="ECO:0000256" key="6">
    <source>
        <dbReference type="SAM" id="MobiDB-lite"/>
    </source>
</evidence>